<dbReference type="Pfam" id="PF03807">
    <property type="entry name" value="F420_oxidored"/>
    <property type="match status" value="1"/>
</dbReference>
<dbReference type="InterPro" id="IPR036291">
    <property type="entry name" value="NAD(P)-bd_dom_sf"/>
</dbReference>
<evidence type="ECO:0000313" key="4">
    <source>
        <dbReference type="Proteomes" id="UP000077177"/>
    </source>
</evidence>
<keyword evidence="4" id="KW-1185">Reference proteome</keyword>
<dbReference type="RefSeq" id="WP_066407822.1">
    <property type="nucleotide sequence ID" value="NZ_CP011390.1"/>
</dbReference>
<dbReference type="PANTHER" id="PTHR14239">
    <property type="entry name" value="DUDULIN-RELATED"/>
    <property type="match status" value="1"/>
</dbReference>
<evidence type="ECO:0000259" key="2">
    <source>
        <dbReference type="Pfam" id="PF03807"/>
    </source>
</evidence>
<dbReference type="OrthoDB" id="663900at2"/>
<feature type="domain" description="Pyrroline-5-carboxylate reductase catalytic N-terminal" evidence="2">
    <location>
        <begin position="3"/>
        <end position="108"/>
    </location>
</feature>
<dbReference type="Gene3D" id="3.40.50.720">
    <property type="entry name" value="NAD(P)-binding Rossmann-like Domain"/>
    <property type="match status" value="1"/>
</dbReference>
<evidence type="ECO:0000256" key="1">
    <source>
        <dbReference type="ARBA" id="ARBA00023002"/>
    </source>
</evidence>
<dbReference type="AlphaFoldDB" id="A0A172U0H9"/>
<protein>
    <submittedName>
        <fullName evidence="3">NADP oxidoreductase</fullName>
    </submittedName>
</protein>
<accession>A0A172U0H9</accession>
<dbReference type="PATRIC" id="fig|1492898.3.peg.4799"/>
<dbReference type="Proteomes" id="UP000077177">
    <property type="component" value="Chromosome"/>
</dbReference>
<dbReference type="GO" id="GO:0016491">
    <property type="term" value="F:oxidoreductase activity"/>
    <property type="evidence" value="ECO:0007669"/>
    <property type="project" value="UniProtKB-KW"/>
</dbReference>
<dbReference type="InterPro" id="IPR051267">
    <property type="entry name" value="STEAP_metalloreductase"/>
</dbReference>
<dbReference type="KEGG" id="fla:SY85_22100"/>
<reference evidence="4" key="1">
    <citation type="submission" date="2015-01" db="EMBL/GenBank/DDBJ databases">
        <title>Flavisolibacter sp./LCS9/ whole genome sequencing.</title>
        <authorList>
            <person name="Kim M.K."/>
            <person name="Srinivasan S."/>
            <person name="Lee J.-J."/>
        </authorList>
    </citation>
    <scope>NUCLEOTIDE SEQUENCE [LARGE SCALE GENOMIC DNA]</scope>
    <source>
        <strain evidence="4">LCS9</strain>
    </source>
</reference>
<dbReference type="EMBL" id="CP011390">
    <property type="protein sequence ID" value="ANE52766.1"/>
    <property type="molecule type" value="Genomic_DNA"/>
</dbReference>
<dbReference type="SUPFAM" id="SSF51735">
    <property type="entry name" value="NAD(P)-binding Rossmann-fold domains"/>
    <property type="match status" value="1"/>
</dbReference>
<keyword evidence="1" id="KW-0560">Oxidoreductase</keyword>
<gene>
    <name evidence="3" type="ORF">SY85_22100</name>
</gene>
<proteinExistence type="predicted"/>
<organism evidence="3 4">
    <name type="scientific">Flavisolibacter tropicus</name>
    <dbReference type="NCBI Taxonomy" id="1492898"/>
    <lineage>
        <taxon>Bacteria</taxon>
        <taxon>Pseudomonadati</taxon>
        <taxon>Bacteroidota</taxon>
        <taxon>Chitinophagia</taxon>
        <taxon>Chitinophagales</taxon>
        <taxon>Chitinophagaceae</taxon>
        <taxon>Flavisolibacter</taxon>
    </lineage>
</organism>
<name>A0A172U0H9_9BACT</name>
<sequence length="231" mass="25341">MNIAVLGTGVVGQALADRLSGLGHQVFMGTRNVADSLAKTEADRMGNPPIGTWLKEHPKVQLVTFKEAVDKGGKLIVFAMNGQVAKECLHAVGEQLLNGKILIDISNPLDFSKGFPPTLFVSNTESLSEQIQNQYPTLKVVKTLNTMSNPVMVNPKLIEGDHSVFVSGNDTAAKAKVTDLLKSFGWEERNILDLGDITTARGTEMILPLWLRLYSKFQTPFFNFSIKRAQL</sequence>
<dbReference type="STRING" id="1492898.SY85_22100"/>
<dbReference type="InterPro" id="IPR028939">
    <property type="entry name" value="P5C_Rdtase_cat_N"/>
</dbReference>
<reference evidence="3 4" key="2">
    <citation type="journal article" date="2016" name="Int. J. Syst. Evol. Microbiol.">
        <title>Flavisolibacter tropicus sp. nov., isolated from tropical soil.</title>
        <authorList>
            <person name="Lee J.J."/>
            <person name="Kang M.S."/>
            <person name="Kim G.S."/>
            <person name="Lee C.S."/>
            <person name="Lim S."/>
            <person name="Lee J."/>
            <person name="Roh S.H."/>
            <person name="Kang H."/>
            <person name="Ha J.M."/>
            <person name="Bae S."/>
            <person name="Jung H.Y."/>
            <person name="Kim M.K."/>
        </authorList>
    </citation>
    <scope>NUCLEOTIDE SEQUENCE [LARGE SCALE GENOMIC DNA]</scope>
    <source>
        <strain evidence="3 4">LCS9</strain>
    </source>
</reference>
<evidence type="ECO:0000313" key="3">
    <source>
        <dbReference type="EMBL" id="ANE52766.1"/>
    </source>
</evidence>